<keyword evidence="3" id="KW-0812">Transmembrane</keyword>
<evidence type="ECO:0000259" key="7">
    <source>
        <dbReference type="Pfam" id="PF12696"/>
    </source>
</evidence>
<keyword evidence="4" id="KW-1133">Transmembrane helix</keyword>
<sequence>MISSIEPQIFEATVTARQFRRRPTRLDPVLRRIRPVSDRWPWLRARLDRWTPIHEFPIAVVDFSAPERRYAAGYPQVRWPDAITGCRDYEIALRRATALVMGMTREQDSGHSNDNDRFFRTSATQVLAAWLHAAALGNDTIDAIVRWLRTSDDPRPTRILEDHPDADPVAALNIRKHLDTRAQGTTSGVERYLLIAMNALASDDARALCGAPGKQATAEPVIDLDLPQFIRDGGTLYLLADPNRIERVRPLLAMFAAEVFLAAEHVALSTPQRRLQVPFFGVLDELRAAVPIPNLPYIATVQRKYGISYVYSVASGDQEDALFGAEAAALRAAAGITIVGGIDIASAQELTDRAGPVPTLLGNRSYNTGHGATLHGDHSPSGSHGEQVQLHDALTIADQQDLADGEAIVVARGIKPFLAWFPSILDRRRDHRALRREVDLVRRRVAAGNGAASSYRRYQQTRSTKDTS</sequence>
<dbReference type="PANTHER" id="PTHR37937:SF1">
    <property type="entry name" value="CONJUGATIVE TRANSFER: DNA TRANSPORT"/>
    <property type="match status" value="1"/>
</dbReference>
<protein>
    <submittedName>
        <fullName evidence="8">TraM-binding TraD/TraG-like protein</fullName>
    </submittedName>
</protein>
<comment type="caution">
    <text evidence="8">The sequence shown here is derived from an EMBL/GenBank/DDBJ whole genome shotgun (WGS) entry which is preliminary data.</text>
</comment>
<name>A0A4R6SG26_LABRH</name>
<dbReference type="PANTHER" id="PTHR37937">
    <property type="entry name" value="CONJUGATIVE TRANSFER: DNA TRANSPORT"/>
    <property type="match status" value="1"/>
</dbReference>
<dbReference type="EMBL" id="SNXZ01000002">
    <property type="protein sequence ID" value="TDQ00604.1"/>
    <property type="molecule type" value="Genomic_DNA"/>
</dbReference>
<dbReference type="AlphaFoldDB" id="A0A4R6SG26"/>
<keyword evidence="9" id="KW-1185">Reference proteome</keyword>
<dbReference type="SUPFAM" id="SSF52540">
    <property type="entry name" value="P-loop containing nucleoside triphosphate hydrolases"/>
    <property type="match status" value="1"/>
</dbReference>
<dbReference type="Proteomes" id="UP000295444">
    <property type="component" value="Unassembled WGS sequence"/>
</dbReference>
<dbReference type="Pfam" id="PF12696">
    <property type="entry name" value="TraG-D_C"/>
    <property type="match status" value="1"/>
</dbReference>
<comment type="subcellular location">
    <subcellularLocation>
        <location evidence="1">Cell membrane</location>
        <topology evidence="1">Multi-pass membrane protein</topology>
    </subcellularLocation>
</comment>
<dbReference type="InterPro" id="IPR051539">
    <property type="entry name" value="T4SS-coupling_protein"/>
</dbReference>
<dbReference type="InterPro" id="IPR032689">
    <property type="entry name" value="TraG-D_C"/>
</dbReference>
<evidence type="ECO:0000256" key="1">
    <source>
        <dbReference type="ARBA" id="ARBA00004651"/>
    </source>
</evidence>
<reference evidence="8 9" key="1">
    <citation type="submission" date="2019-03" db="EMBL/GenBank/DDBJ databases">
        <title>Genomic Encyclopedia of Type Strains, Phase IV (KMG-IV): sequencing the most valuable type-strain genomes for metagenomic binning, comparative biology and taxonomic classification.</title>
        <authorList>
            <person name="Goeker M."/>
        </authorList>
    </citation>
    <scope>NUCLEOTIDE SEQUENCE [LARGE SCALE GENOMIC DNA]</scope>
    <source>
        <strain evidence="8 9">DSM 45361</strain>
    </source>
</reference>
<accession>A0A4R6SG26</accession>
<gene>
    <name evidence="8" type="ORF">EV186_102465</name>
</gene>
<evidence type="ECO:0000256" key="4">
    <source>
        <dbReference type="ARBA" id="ARBA00022989"/>
    </source>
</evidence>
<evidence type="ECO:0000313" key="8">
    <source>
        <dbReference type="EMBL" id="TDQ00604.1"/>
    </source>
</evidence>
<organism evidence="8 9">
    <name type="scientific">Labedaea rhizosphaerae</name>
    <dbReference type="NCBI Taxonomy" id="598644"/>
    <lineage>
        <taxon>Bacteria</taxon>
        <taxon>Bacillati</taxon>
        <taxon>Actinomycetota</taxon>
        <taxon>Actinomycetes</taxon>
        <taxon>Pseudonocardiales</taxon>
        <taxon>Pseudonocardiaceae</taxon>
        <taxon>Labedaea</taxon>
    </lineage>
</organism>
<dbReference type="Gene3D" id="3.40.50.300">
    <property type="entry name" value="P-loop containing nucleotide triphosphate hydrolases"/>
    <property type="match status" value="1"/>
</dbReference>
<evidence type="ECO:0000256" key="3">
    <source>
        <dbReference type="ARBA" id="ARBA00022692"/>
    </source>
</evidence>
<feature type="domain" description="TraD/TraG TraM recognition site" evidence="7">
    <location>
        <begin position="280"/>
        <end position="377"/>
    </location>
</feature>
<evidence type="ECO:0000256" key="6">
    <source>
        <dbReference type="SAM" id="MobiDB-lite"/>
    </source>
</evidence>
<evidence type="ECO:0000313" key="9">
    <source>
        <dbReference type="Proteomes" id="UP000295444"/>
    </source>
</evidence>
<proteinExistence type="predicted"/>
<dbReference type="GO" id="GO:0005886">
    <property type="term" value="C:plasma membrane"/>
    <property type="evidence" value="ECO:0007669"/>
    <property type="project" value="UniProtKB-SubCell"/>
</dbReference>
<feature type="region of interest" description="Disordered" evidence="6">
    <location>
        <begin position="368"/>
        <end position="387"/>
    </location>
</feature>
<keyword evidence="2" id="KW-1003">Cell membrane</keyword>
<evidence type="ECO:0000256" key="2">
    <source>
        <dbReference type="ARBA" id="ARBA00022475"/>
    </source>
</evidence>
<dbReference type="CDD" id="cd01127">
    <property type="entry name" value="TrwB_TraG_TraD_VirD4"/>
    <property type="match status" value="1"/>
</dbReference>
<dbReference type="InterPro" id="IPR027417">
    <property type="entry name" value="P-loop_NTPase"/>
</dbReference>
<keyword evidence="5" id="KW-0472">Membrane</keyword>
<evidence type="ECO:0000256" key="5">
    <source>
        <dbReference type="ARBA" id="ARBA00023136"/>
    </source>
</evidence>